<comment type="caution">
    <text evidence="1">The sequence shown here is derived from an EMBL/GenBank/DDBJ whole genome shotgun (WGS) entry which is preliminary data.</text>
</comment>
<proteinExistence type="predicted"/>
<name>A0A645A399_9ZZZZ</name>
<accession>A0A645A399</accession>
<evidence type="ECO:0000313" key="1">
    <source>
        <dbReference type="EMBL" id="MPM45333.1"/>
    </source>
</evidence>
<gene>
    <name evidence="1" type="ORF">SDC9_92019</name>
</gene>
<protein>
    <submittedName>
        <fullName evidence="1">Uncharacterized protein</fullName>
    </submittedName>
</protein>
<reference evidence="1" key="1">
    <citation type="submission" date="2019-08" db="EMBL/GenBank/DDBJ databases">
        <authorList>
            <person name="Kucharzyk K."/>
            <person name="Murdoch R.W."/>
            <person name="Higgins S."/>
            <person name="Loffler F."/>
        </authorList>
    </citation>
    <scope>NUCLEOTIDE SEQUENCE</scope>
</reference>
<dbReference type="EMBL" id="VSSQ01010833">
    <property type="protein sequence ID" value="MPM45333.1"/>
    <property type="molecule type" value="Genomic_DNA"/>
</dbReference>
<dbReference type="AlphaFoldDB" id="A0A645A399"/>
<organism evidence="1">
    <name type="scientific">bioreactor metagenome</name>
    <dbReference type="NCBI Taxonomy" id="1076179"/>
    <lineage>
        <taxon>unclassified sequences</taxon>
        <taxon>metagenomes</taxon>
        <taxon>ecological metagenomes</taxon>
    </lineage>
</organism>
<sequence>MRVIRPGAKVLALAEPDHQARVDAPAALEPLGRLQTQALRAKGVCTNAGRQLASWFAQAGLQDVQIGVSGFQTLTATLPAWFDSEWQVLQQDLAAIVAPDELLRLKELDRQAWLSGQRVLWIPTFYAIGTVPLKPAQNSPR</sequence>